<dbReference type="InterPro" id="IPR017850">
    <property type="entry name" value="Alkaline_phosphatase_core_sf"/>
</dbReference>
<comment type="subcellular location">
    <subcellularLocation>
        <location evidence="1">Cell membrane</location>
        <topology evidence="1">Multi-pass membrane protein</topology>
    </subcellularLocation>
</comment>
<keyword evidence="5 6" id="KW-0472">Membrane</keyword>
<dbReference type="SUPFAM" id="SSF53649">
    <property type="entry name" value="Alkaline phosphatase-like"/>
    <property type="match status" value="1"/>
</dbReference>
<dbReference type="EC" id="2.7.8.-" evidence="8"/>
<keyword evidence="3 6" id="KW-0812">Transmembrane</keyword>
<feature type="transmembrane region" description="Helical" evidence="6">
    <location>
        <begin position="83"/>
        <end position="102"/>
    </location>
</feature>
<evidence type="ECO:0000256" key="2">
    <source>
        <dbReference type="ARBA" id="ARBA00022475"/>
    </source>
</evidence>
<dbReference type="RefSeq" id="WP_378018028.1">
    <property type="nucleotide sequence ID" value="NZ_JBHSKT010000008.1"/>
</dbReference>
<dbReference type="GO" id="GO:0016740">
    <property type="term" value="F:transferase activity"/>
    <property type="evidence" value="ECO:0007669"/>
    <property type="project" value="UniProtKB-KW"/>
</dbReference>
<dbReference type="InterPro" id="IPR012160">
    <property type="entry name" value="LtaS-like"/>
</dbReference>
<dbReference type="Gene3D" id="3.40.720.10">
    <property type="entry name" value="Alkaline Phosphatase, subunit A"/>
    <property type="match status" value="1"/>
</dbReference>
<evidence type="ECO:0000256" key="5">
    <source>
        <dbReference type="ARBA" id="ARBA00023136"/>
    </source>
</evidence>
<accession>A0ABW0EBB9</accession>
<dbReference type="InterPro" id="IPR000917">
    <property type="entry name" value="Sulfatase_N"/>
</dbReference>
<evidence type="ECO:0000313" key="8">
    <source>
        <dbReference type="EMBL" id="MFC5271667.1"/>
    </source>
</evidence>
<dbReference type="Pfam" id="PF00884">
    <property type="entry name" value="Sulfatase"/>
    <property type="match status" value="1"/>
</dbReference>
<organism evidence="8 9">
    <name type="scientific">Adhaeribacter terreus</name>
    <dbReference type="NCBI Taxonomy" id="529703"/>
    <lineage>
        <taxon>Bacteria</taxon>
        <taxon>Pseudomonadati</taxon>
        <taxon>Bacteroidota</taxon>
        <taxon>Cytophagia</taxon>
        <taxon>Cytophagales</taxon>
        <taxon>Hymenobacteraceae</taxon>
        <taxon>Adhaeribacter</taxon>
    </lineage>
</organism>
<evidence type="ECO:0000256" key="4">
    <source>
        <dbReference type="ARBA" id="ARBA00022989"/>
    </source>
</evidence>
<evidence type="ECO:0000259" key="7">
    <source>
        <dbReference type="Pfam" id="PF00884"/>
    </source>
</evidence>
<keyword evidence="2" id="KW-1003">Cell membrane</keyword>
<feature type="transmembrane region" description="Helical" evidence="6">
    <location>
        <begin position="167"/>
        <end position="185"/>
    </location>
</feature>
<evidence type="ECO:0000256" key="6">
    <source>
        <dbReference type="SAM" id="Phobius"/>
    </source>
</evidence>
<dbReference type="PANTHER" id="PTHR47371:SF3">
    <property type="entry name" value="PHOSPHOGLYCEROL TRANSFERASE I"/>
    <property type="match status" value="1"/>
</dbReference>
<dbReference type="InterPro" id="IPR050448">
    <property type="entry name" value="OpgB/LTA_synthase_biosynth"/>
</dbReference>
<dbReference type="Gene3D" id="3.30.1120.80">
    <property type="match status" value="1"/>
</dbReference>
<sequence>MFWLKLGNLLKRLGFLLVFYMLLRSAFLTLHFDTFSEATNAQIAKAFVLGLRFDLAAIFMVNLPFLFFSLLPFAFTQWKRYQLGLKIWFIITNFLFLCLNLIDLEYFKFIGRRTSNELFTITRDIQAQAGQLITNYWYFPLAGALLLFIMIKWYPKEKKNPDAKPHLIIEIIGLILMVGAGILFIRGGTALKPLRPANAFIQEPPVLGHVTLNTTFTFIKSINSPVLDPKEYFATDAELYQALEFNPKPVGKSQEKPVRDNVVIIIMESFASEYTGLENNGKGYTPFFDSLAARGNFYREHYANGRKSIEALPPLFAGLPSLMNQPYITSSFQSNQLYGIGSIAKDAGYATSFFHGAENGTMGFNTFARIAGFDQYYGLREYPKNLFKADFDGHWGILDEPYLQYFAQELNKQKQPFLTTVFTLSSHQPYTVPAKYKGRFPKGKLPIHESIGYADFALRQFFKTAAKQPWYKNTLFIITADHTQESVDASYQNDLGRFKIPLLLFHPTKVLPVRNFFKITQHADIPATIADYLDLPANKLLPFSNSVLDTTNAGRALLYTDDNYVLVHPDLVTKMNEYDQVTYFNYAPHRLEPQIIPNPELEKKYTRELKALVQYYRKGLIENNLYFWLKR</sequence>
<proteinExistence type="predicted"/>
<comment type="caution">
    <text evidence="8">The sequence shown here is derived from an EMBL/GenBank/DDBJ whole genome shotgun (WGS) entry which is preliminary data.</text>
</comment>
<keyword evidence="8" id="KW-0808">Transferase</keyword>
<reference evidence="9" key="1">
    <citation type="journal article" date="2019" name="Int. J. Syst. Evol. Microbiol.">
        <title>The Global Catalogue of Microorganisms (GCM) 10K type strain sequencing project: providing services to taxonomists for standard genome sequencing and annotation.</title>
        <authorList>
            <consortium name="The Broad Institute Genomics Platform"/>
            <consortium name="The Broad Institute Genome Sequencing Center for Infectious Disease"/>
            <person name="Wu L."/>
            <person name="Ma J."/>
        </authorList>
    </citation>
    <scope>NUCLEOTIDE SEQUENCE [LARGE SCALE GENOMIC DNA]</scope>
    <source>
        <strain evidence="9">KACC 12602</strain>
    </source>
</reference>
<dbReference type="PIRSF" id="PIRSF005091">
    <property type="entry name" value="Mmb_sulf_HI1246"/>
    <property type="match status" value="1"/>
</dbReference>
<gene>
    <name evidence="8" type="ORF">ACFPIB_13695</name>
</gene>
<name>A0ABW0EBB9_9BACT</name>
<dbReference type="CDD" id="cd16015">
    <property type="entry name" value="LTA_synthase"/>
    <property type="match status" value="1"/>
</dbReference>
<dbReference type="Proteomes" id="UP001596161">
    <property type="component" value="Unassembled WGS sequence"/>
</dbReference>
<protein>
    <submittedName>
        <fullName evidence="8">LTA synthase family protein</fullName>
        <ecNumber evidence="8">2.7.8.-</ecNumber>
    </submittedName>
</protein>
<dbReference type="EMBL" id="JBHSKT010000008">
    <property type="protein sequence ID" value="MFC5271667.1"/>
    <property type="molecule type" value="Genomic_DNA"/>
</dbReference>
<dbReference type="PANTHER" id="PTHR47371">
    <property type="entry name" value="LIPOTEICHOIC ACID SYNTHASE"/>
    <property type="match status" value="1"/>
</dbReference>
<feature type="domain" description="Sulfatase N-terminal" evidence="7">
    <location>
        <begin position="261"/>
        <end position="534"/>
    </location>
</feature>
<keyword evidence="4 6" id="KW-1133">Transmembrane helix</keyword>
<feature type="transmembrane region" description="Helical" evidence="6">
    <location>
        <begin position="51"/>
        <end position="71"/>
    </location>
</feature>
<evidence type="ECO:0000256" key="3">
    <source>
        <dbReference type="ARBA" id="ARBA00022692"/>
    </source>
</evidence>
<feature type="transmembrane region" description="Helical" evidence="6">
    <location>
        <begin position="136"/>
        <end position="155"/>
    </location>
</feature>
<keyword evidence="9" id="KW-1185">Reference proteome</keyword>
<evidence type="ECO:0000256" key="1">
    <source>
        <dbReference type="ARBA" id="ARBA00004651"/>
    </source>
</evidence>
<evidence type="ECO:0000313" key="9">
    <source>
        <dbReference type="Proteomes" id="UP001596161"/>
    </source>
</evidence>